<accession>A0ABV0H2R8</accession>
<feature type="non-terminal residue" evidence="1">
    <location>
        <position position="1"/>
    </location>
</feature>
<dbReference type="EMBL" id="JBDQQU010000004">
    <property type="protein sequence ID" value="MEO3953860.1"/>
    <property type="molecule type" value="Genomic_DNA"/>
</dbReference>
<name>A0ABV0H2R8_9NEIS</name>
<keyword evidence="2" id="KW-1185">Reference proteome</keyword>
<gene>
    <name evidence="1" type="ORF">ABH309_05275</name>
</gene>
<evidence type="ECO:0000313" key="2">
    <source>
        <dbReference type="Proteomes" id="UP001438292"/>
    </source>
</evidence>
<organism evidence="1 2">
    <name type="scientific">Chromobacterium piscinae</name>
    <dbReference type="NCBI Taxonomy" id="686831"/>
    <lineage>
        <taxon>Bacteria</taxon>
        <taxon>Pseudomonadati</taxon>
        <taxon>Pseudomonadota</taxon>
        <taxon>Betaproteobacteria</taxon>
        <taxon>Neisseriales</taxon>
        <taxon>Chromobacteriaceae</taxon>
        <taxon>Chromobacterium</taxon>
    </lineage>
</organism>
<evidence type="ECO:0000313" key="1">
    <source>
        <dbReference type="EMBL" id="MEO3953860.1"/>
    </source>
</evidence>
<reference evidence="1 2" key="1">
    <citation type="submission" date="2024-05" db="EMBL/GenBank/DDBJ databases">
        <authorList>
            <person name="De Oliveira J.P."/>
            <person name="Noriler S.A."/>
            <person name="De Oliveira A.G."/>
            <person name="Sipoli D.S."/>
        </authorList>
    </citation>
    <scope>NUCLEOTIDE SEQUENCE [LARGE SCALE GENOMIC DNA]</scope>
    <source>
        <strain evidence="1 2">LABIM186</strain>
    </source>
</reference>
<sequence>CEFADLDPQQGGFIEDLLAEMNSHIVDTDGSRLPWVWIMEILLSELEARRYDYPHCWDRVKHADGHTEMALFIRPNHVMDHLSTAPHLRAKFDALPIKTGRIFKNQLLQSPVVLADGVEKTIHGRRQGHLTAISLSQLEKLGLYAAPDIQP</sequence>
<comment type="caution">
    <text evidence="1">The sequence shown here is derived from an EMBL/GenBank/DDBJ whole genome shotgun (WGS) entry which is preliminary data.</text>
</comment>
<protein>
    <submittedName>
        <fullName evidence="1">Uncharacterized protein</fullName>
    </submittedName>
</protein>
<proteinExistence type="predicted"/>
<dbReference type="Proteomes" id="UP001438292">
    <property type="component" value="Unassembled WGS sequence"/>
</dbReference>